<keyword evidence="2" id="KW-0812">Transmembrane</keyword>
<reference evidence="4" key="1">
    <citation type="submission" date="2014-01" db="EMBL/GenBank/DDBJ databases">
        <authorList>
            <person name="Aslett M."/>
        </authorList>
    </citation>
    <scope>NUCLEOTIDE SEQUENCE</scope>
</reference>
<dbReference type="Proteomes" id="UP000030665">
    <property type="component" value="Unassembled WGS sequence"/>
</dbReference>
<feature type="region of interest" description="Disordered" evidence="1">
    <location>
        <begin position="80"/>
        <end position="121"/>
    </location>
</feature>
<protein>
    <submittedName>
        <fullName evidence="4">Putative cytochrome b5</fullName>
    </submittedName>
</protein>
<gene>
    <name evidence="4" type="ORF">TTRE_0000931301</name>
</gene>
<dbReference type="AlphaFoldDB" id="A0A077ZMC9"/>
<proteinExistence type="predicted"/>
<evidence type="ECO:0000313" key="5">
    <source>
        <dbReference type="Proteomes" id="UP000030665"/>
    </source>
</evidence>
<feature type="signal peptide" evidence="3">
    <location>
        <begin position="1"/>
        <end position="20"/>
    </location>
</feature>
<dbReference type="EMBL" id="HG807541">
    <property type="protein sequence ID" value="CDW60909.1"/>
    <property type="molecule type" value="Genomic_DNA"/>
</dbReference>
<feature type="chain" id="PRO_5001728964" evidence="3">
    <location>
        <begin position="21"/>
        <end position="199"/>
    </location>
</feature>
<evidence type="ECO:0000256" key="3">
    <source>
        <dbReference type="SAM" id="SignalP"/>
    </source>
</evidence>
<keyword evidence="2" id="KW-0472">Membrane</keyword>
<accession>A0A077ZMC9</accession>
<organism evidence="4 5">
    <name type="scientific">Trichuris trichiura</name>
    <name type="common">Whipworm</name>
    <name type="synonym">Trichocephalus trichiurus</name>
    <dbReference type="NCBI Taxonomy" id="36087"/>
    <lineage>
        <taxon>Eukaryota</taxon>
        <taxon>Metazoa</taxon>
        <taxon>Ecdysozoa</taxon>
        <taxon>Nematoda</taxon>
        <taxon>Enoplea</taxon>
        <taxon>Dorylaimia</taxon>
        <taxon>Trichinellida</taxon>
        <taxon>Trichuridae</taxon>
        <taxon>Trichuris</taxon>
    </lineage>
</organism>
<reference evidence="4" key="2">
    <citation type="submission" date="2014-03" db="EMBL/GenBank/DDBJ databases">
        <title>The whipworm genome and dual-species transcriptomics of an intimate host-pathogen interaction.</title>
        <authorList>
            <person name="Foth B.J."/>
            <person name="Tsai I.J."/>
            <person name="Reid A.J."/>
            <person name="Bancroft A.J."/>
            <person name="Nichol S."/>
            <person name="Tracey A."/>
            <person name="Holroyd N."/>
            <person name="Cotton J.A."/>
            <person name="Stanley E.J."/>
            <person name="Zarowiecki M."/>
            <person name="Liu J.Z."/>
            <person name="Huckvale T."/>
            <person name="Cooper P.J."/>
            <person name="Grencis R.K."/>
            <person name="Berriman M."/>
        </authorList>
    </citation>
    <scope>NUCLEOTIDE SEQUENCE [LARGE SCALE GENOMIC DNA]</scope>
</reference>
<keyword evidence="3" id="KW-0732">Signal</keyword>
<evidence type="ECO:0000313" key="4">
    <source>
        <dbReference type="EMBL" id="CDW60909.1"/>
    </source>
</evidence>
<sequence length="199" mass="22546">MAISWRVLLVMIVIISSGDAEVGPPPKNTTDWYYYGFKVMHDVQRWAIDGNLDNPWNMMMAFDIDNSEWSPWGWTGTWTSEPSTPVSKTTTDIRTDPPVTERTTEASSKTSFVPDKWKEEGREQNAKDDNVLIYLSAVVTAGVVTLIVVTAFFSIRRKKKLRERLNARKRKPLWRNAGQSPLSGPYGENTNQLAPPVIV</sequence>
<feature type="transmembrane region" description="Helical" evidence="2">
    <location>
        <begin position="131"/>
        <end position="155"/>
    </location>
</feature>
<feature type="region of interest" description="Disordered" evidence="1">
    <location>
        <begin position="175"/>
        <end position="199"/>
    </location>
</feature>
<keyword evidence="2" id="KW-1133">Transmembrane helix</keyword>
<name>A0A077ZMC9_TRITR</name>
<keyword evidence="5" id="KW-1185">Reference proteome</keyword>
<feature type="compositionally biased region" description="Polar residues" evidence="1">
    <location>
        <begin position="177"/>
        <end position="193"/>
    </location>
</feature>
<evidence type="ECO:0000256" key="2">
    <source>
        <dbReference type="SAM" id="Phobius"/>
    </source>
</evidence>
<evidence type="ECO:0000256" key="1">
    <source>
        <dbReference type="SAM" id="MobiDB-lite"/>
    </source>
</evidence>